<dbReference type="OrthoDB" id="10256467at2759"/>
<feature type="coiled-coil region" evidence="1">
    <location>
        <begin position="365"/>
        <end position="399"/>
    </location>
</feature>
<evidence type="ECO:0000256" key="1">
    <source>
        <dbReference type="SAM" id="Coils"/>
    </source>
</evidence>
<protein>
    <recommendedName>
        <fullName evidence="5">Leucine, glutamate and lysine rich 1</fullName>
    </recommendedName>
</protein>
<dbReference type="Ensembl" id="ENSONIT00000027769.2">
    <property type="protein sequence ID" value="ENSONIP00000040626.1"/>
    <property type="gene ID" value="ENSONIG00000026707.2"/>
</dbReference>
<feature type="coiled-coil region" evidence="1">
    <location>
        <begin position="50"/>
        <end position="128"/>
    </location>
</feature>
<feature type="region of interest" description="Disordered" evidence="2">
    <location>
        <begin position="489"/>
        <end position="511"/>
    </location>
</feature>
<dbReference type="AlphaFoldDB" id="A0A669C1W3"/>
<keyword evidence="4" id="KW-1185">Reference proteome</keyword>
<feature type="compositionally biased region" description="Basic and acidic residues" evidence="2">
    <location>
        <begin position="612"/>
        <end position="632"/>
    </location>
</feature>
<dbReference type="OMA" id="KMERTET"/>
<name>A0A669C1W3_ORENI</name>
<feature type="compositionally biased region" description="Gly residues" evidence="2">
    <location>
        <begin position="659"/>
        <end position="671"/>
    </location>
</feature>
<dbReference type="KEGG" id="onl:102080298"/>
<accession>A0A669C1W3</accession>
<reference evidence="3" key="3">
    <citation type="submission" date="2025-09" db="UniProtKB">
        <authorList>
            <consortium name="Ensembl"/>
        </authorList>
    </citation>
    <scope>IDENTIFICATION</scope>
</reference>
<keyword evidence="1" id="KW-0175">Coiled coil</keyword>
<dbReference type="GeneID" id="102080298"/>
<evidence type="ECO:0000256" key="2">
    <source>
        <dbReference type="SAM" id="MobiDB-lite"/>
    </source>
</evidence>
<dbReference type="InterPro" id="IPR038799">
    <property type="entry name" value="LEKR1"/>
</dbReference>
<feature type="compositionally biased region" description="Low complexity" evidence="2">
    <location>
        <begin position="636"/>
        <end position="652"/>
    </location>
</feature>
<feature type="region of interest" description="Disordered" evidence="2">
    <location>
        <begin position="612"/>
        <end position="688"/>
    </location>
</feature>
<dbReference type="PANTHER" id="PTHR34251">
    <property type="entry name" value="LEUCINE-, GLUTAMATE- AND LYSINE-RICH PROTEIN 1"/>
    <property type="match status" value="1"/>
</dbReference>
<dbReference type="RefSeq" id="XP_005474589.1">
    <property type="nucleotide sequence ID" value="XM_005474532.4"/>
</dbReference>
<gene>
    <name evidence="3" type="primary">lekr1</name>
</gene>
<organism evidence="3 4">
    <name type="scientific">Oreochromis niloticus</name>
    <name type="common">Nile tilapia</name>
    <name type="synonym">Tilapia nilotica</name>
    <dbReference type="NCBI Taxonomy" id="8128"/>
    <lineage>
        <taxon>Eukaryota</taxon>
        <taxon>Metazoa</taxon>
        <taxon>Chordata</taxon>
        <taxon>Craniata</taxon>
        <taxon>Vertebrata</taxon>
        <taxon>Euteleostomi</taxon>
        <taxon>Actinopterygii</taxon>
        <taxon>Neopterygii</taxon>
        <taxon>Teleostei</taxon>
        <taxon>Neoteleostei</taxon>
        <taxon>Acanthomorphata</taxon>
        <taxon>Ovalentaria</taxon>
        <taxon>Cichlomorphae</taxon>
        <taxon>Cichliformes</taxon>
        <taxon>Cichlidae</taxon>
        <taxon>African cichlids</taxon>
        <taxon>Pseudocrenilabrinae</taxon>
        <taxon>Oreochromini</taxon>
        <taxon>Oreochromis</taxon>
    </lineage>
</organism>
<feature type="coiled-coil region" evidence="1">
    <location>
        <begin position="574"/>
        <end position="601"/>
    </location>
</feature>
<dbReference type="InParanoid" id="A0A669C1W3"/>
<proteinExistence type="predicted"/>
<dbReference type="PANTHER" id="PTHR34251:SF1">
    <property type="entry name" value="LEUCINE, GLUTAMATE AND LYSINE RICH 1"/>
    <property type="match status" value="1"/>
</dbReference>
<dbReference type="GeneTree" id="ENSGT01120000271951"/>
<evidence type="ECO:0000313" key="3">
    <source>
        <dbReference type="Ensembl" id="ENSONIP00000040626.1"/>
    </source>
</evidence>
<dbReference type="Proteomes" id="UP000005207">
    <property type="component" value="Linkage group LG14"/>
</dbReference>
<feature type="coiled-coil region" evidence="1">
    <location>
        <begin position="270"/>
        <end position="322"/>
    </location>
</feature>
<reference evidence="3" key="2">
    <citation type="submission" date="2025-08" db="UniProtKB">
        <authorList>
            <consortium name="Ensembl"/>
        </authorList>
    </citation>
    <scope>IDENTIFICATION</scope>
</reference>
<evidence type="ECO:0008006" key="5">
    <source>
        <dbReference type="Google" id="ProtNLM"/>
    </source>
</evidence>
<feature type="coiled-coil region" evidence="1">
    <location>
        <begin position="164"/>
        <end position="205"/>
    </location>
</feature>
<reference evidence="4" key="1">
    <citation type="submission" date="2012-01" db="EMBL/GenBank/DDBJ databases">
        <title>The Genome Sequence of Oreochromis niloticus (Nile Tilapia).</title>
        <authorList>
            <consortium name="Broad Institute Genome Assembly Team"/>
            <consortium name="Broad Institute Sequencing Platform"/>
            <person name="Di Palma F."/>
            <person name="Johnson J."/>
            <person name="Lander E.S."/>
            <person name="Lindblad-Toh K."/>
        </authorList>
    </citation>
    <scope>NUCLEOTIDE SEQUENCE [LARGE SCALE GENOMIC DNA]</scope>
</reference>
<dbReference type="CTD" id="389170"/>
<evidence type="ECO:0000313" key="4">
    <source>
        <dbReference type="Proteomes" id="UP000005207"/>
    </source>
</evidence>
<sequence length="717" mass="83535">MGDQEVEEKEISADLHSPLIYPLPEEIQKMERTETVCCYCGVSYLIFHEFHQLRTQLAQLEAELQDLRETAQKEKAQREALELGRVEWERAVRLEMQRQAEVRERNTREELEERNQNAVRALRDEFEAKSETTRKEVEEECRKIYKEKESRVRGELERRSDEREKVLRDALQKANKNSDELKKELQQLEERLAITAAMKEEAEQILGKQKQQVEIHRGVCVRQHQALRATLSLLRSSGSGLTDIRGFLSQLTRAWQAFRSQIMQHNTQVYSALSEELKNSSVALQNMREEKECLSQQLIEQKRRSEEQLSQLEDSEREHRGKLLRLQVELEEKHERWLSCQQRCDAMQKQLLSCSQREEQMNRKYFAAAEEVTQLRRALENTEQETRELKKERDAMLESHGRALNMMKEGFTQHLATKLSAALEEQRSQSSLHLREQMEKLRREMDLELTVDREKSQFLLLQCQRDRSQLQQKLEKSEMKLRELQEVLQQERRSREDERRTQCEERRRKEEEIHRQAMANLVQAKAAIKLMTEKNAELQEEGAVAKSIKCRAEKQTTEAPETCNQTVTLLEDTVRRECQEREELTAALSQARQELLGLRSQASHRDTLKLSLPDHLERHTPPGNKNVHEHSQARAPLTRSLASPSRLRPSPACTDKGRGQGMGGEEAGGGNLESWSSGRVLGGEKQKEVTLPRLKTSCTVSEVKRKVNLVMGKKETL</sequence>